<name>A0A9N9D4B9_9GLOM</name>
<gene>
    <name evidence="5" type="ORF">DERYTH_LOCUS8689</name>
</gene>
<keyword evidence="6" id="KW-1185">Reference proteome</keyword>
<dbReference type="Pfam" id="PF20147">
    <property type="entry name" value="Crinkler"/>
    <property type="match status" value="1"/>
</dbReference>
<feature type="domain" description="Crinkler effector protein N-terminal" evidence="4">
    <location>
        <begin position="105"/>
        <end position="198"/>
    </location>
</feature>
<dbReference type="GO" id="GO:0005576">
    <property type="term" value="C:extracellular region"/>
    <property type="evidence" value="ECO:0007669"/>
    <property type="project" value="UniProtKB-SubCell"/>
</dbReference>
<dbReference type="AlphaFoldDB" id="A0A9N9D4B9"/>
<comment type="caution">
    <text evidence="5">The sequence shown here is derived from an EMBL/GenBank/DDBJ whole genome shotgun (WGS) entry which is preliminary data.</text>
</comment>
<dbReference type="OrthoDB" id="2414517at2759"/>
<evidence type="ECO:0000259" key="4">
    <source>
        <dbReference type="Pfam" id="PF20147"/>
    </source>
</evidence>
<dbReference type="EMBL" id="CAJVPY010004534">
    <property type="protein sequence ID" value="CAG8622016.1"/>
    <property type="molecule type" value="Genomic_DNA"/>
</dbReference>
<dbReference type="InterPro" id="IPR045379">
    <property type="entry name" value="Crinkler_N"/>
</dbReference>
<accession>A0A9N9D4B9</accession>
<protein>
    <submittedName>
        <fullName evidence="5">22381_t:CDS:1</fullName>
    </submittedName>
</protein>
<evidence type="ECO:0000256" key="1">
    <source>
        <dbReference type="ARBA" id="ARBA00004340"/>
    </source>
</evidence>
<evidence type="ECO:0000313" key="5">
    <source>
        <dbReference type="EMBL" id="CAG8622016.1"/>
    </source>
</evidence>
<proteinExistence type="predicted"/>
<dbReference type="Proteomes" id="UP000789405">
    <property type="component" value="Unassembled WGS sequence"/>
</dbReference>
<evidence type="ECO:0000256" key="2">
    <source>
        <dbReference type="ARBA" id="ARBA00004613"/>
    </source>
</evidence>
<keyword evidence="3" id="KW-0964">Secreted</keyword>
<organism evidence="5 6">
    <name type="scientific">Dentiscutata erythropus</name>
    <dbReference type="NCBI Taxonomy" id="1348616"/>
    <lineage>
        <taxon>Eukaryota</taxon>
        <taxon>Fungi</taxon>
        <taxon>Fungi incertae sedis</taxon>
        <taxon>Mucoromycota</taxon>
        <taxon>Glomeromycotina</taxon>
        <taxon>Glomeromycetes</taxon>
        <taxon>Diversisporales</taxon>
        <taxon>Gigasporaceae</taxon>
        <taxon>Dentiscutata</taxon>
    </lineage>
</organism>
<evidence type="ECO:0000313" key="6">
    <source>
        <dbReference type="Proteomes" id="UP000789405"/>
    </source>
</evidence>
<sequence>MITETTLSKLRYPDYWRNSFTLWSNAEAWDSFYFKKNPDTTKQLSRDALYGELNILIRDLESGSKEKEKAIAMKSDLKLQKSAKRKNYQDEKENQLPTKKHKSTITLFCLQKDDDLLSAFPIEIKCKATIGDLKEAIKEKIQVPIAKDLSLWKVEIPDDDEDKLSNIVLDDKERLRPTRKINKYFPEVPVEDHIHVIISSGKSSEDQALQPLELQKIYNDIHVEHLVAELKYRSKVIPISRNEASRSLFASAFLVAATNIFPGKFEVRPEKYVAGPNGHGFVDYGLVLSQTSKLVGIVEVKKSKSVYNSSCKMASL</sequence>
<reference evidence="5" key="1">
    <citation type="submission" date="2021-06" db="EMBL/GenBank/DDBJ databases">
        <authorList>
            <person name="Kallberg Y."/>
            <person name="Tangrot J."/>
            <person name="Rosling A."/>
        </authorList>
    </citation>
    <scope>NUCLEOTIDE SEQUENCE</scope>
    <source>
        <strain evidence="5">MA453B</strain>
    </source>
</reference>
<evidence type="ECO:0000256" key="3">
    <source>
        <dbReference type="ARBA" id="ARBA00022525"/>
    </source>
</evidence>
<comment type="subcellular location">
    <subcellularLocation>
        <location evidence="1">Host cell</location>
    </subcellularLocation>
    <subcellularLocation>
        <location evidence="2">Secreted</location>
    </subcellularLocation>
</comment>
<dbReference type="GO" id="GO:0043657">
    <property type="term" value="C:host cell"/>
    <property type="evidence" value="ECO:0007669"/>
    <property type="project" value="UniProtKB-SubCell"/>
</dbReference>
<dbReference type="CDD" id="cd17039">
    <property type="entry name" value="Ubl_ubiquitin_like"/>
    <property type="match status" value="1"/>
</dbReference>